<dbReference type="AlphaFoldDB" id="A0A4Y2V9L2"/>
<dbReference type="EMBL" id="BGPR01045062">
    <property type="protein sequence ID" value="GBO21943.1"/>
    <property type="molecule type" value="Genomic_DNA"/>
</dbReference>
<proteinExistence type="predicted"/>
<keyword evidence="3" id="KW-1185">Reference proteome</keyword>
<comment type="caution">
    <text evidence="2">The sequence shown here is derived from an EMBL/GenBank/DDBJ whole genome shotgun (WGS) entry which is preliminary data.</text>
</comment>
<name>A0A4Y2V9L2_ARAVE</name>
<sequence>DSKTKLHPYWGSCSRRIQDNHSPHAAICPFPPELRWTVSDQPGLGPDRFPDSGSSSAAVGSHPPPEKTNKQDM</sequence>
<dbReference type="Proteomes" id="UP000499080">
    <property type="component" value="Unassembled WGS sequence"/>
</dbReference>
<accession>A0A4Y2V9L2</accession>
<evidence type="ECO:0000313" key="3">
    <source>
        <dbReference type="Proteomes" id="UP000499080"/>
    </source>
</evidence>
<feature type="region of interest" description="Disordered" evidence="1">
    <location>
        <begin position="38"/>
        <end position="73"/>
    </location>
</feature>
<evidence type="ECO:0000256" key="1">
    <source>
        <dbReference type="SAM" id="MobiDB-lite"/>
    </source>
</evidence>
<reference evidence="2 3" key="1">
    <citation type="journal article" date="2019" name="Sci. Rep.">
        <title>Orb-weaving spider Araneus ventricosus genome elucidates the spidroin gene catalogue.</title>
        <authorList>
            <person name="Kono N."/>
            <person name="Nakamura H."/>
            <person name="Ohtoshi R."/>
            <person name="Moran D.A.P."/>
            <person name="Shinohara A."/>
            <person name="Yoshida Y."/>
            <person name="Fujiwara M."/>
            <person name="Mori M."/>
            <person name="Tomita M."/>
            <person name="Arakawa K."/>
        </authorList>
    </citation>
    <scope>NUCLEOTIDE SEQUENCE [LARGE SCALE GENOMIC DNA]</scope>
</reference>
<protein>
    <submittedName>
        <fullName evidence="2">Uncharacterized protein</fullName>
    </submittedName>
</protein>
<gene>
    <name evidence="2" type="ORF">AVEN_244702_1</name>
</gene>
<feature type="compositionally biased region" description="Basic and acidic residues" evidence="1">
    <location>
        <begin position="64"/>
        <end position="73"/>
    </location>
</feature>
<feature type="non-terminal residue" evidence="2">
    <location>
        <position position="1"/>
    </location>
</feature>
<organism evidence="2 3">
    <name type="scientific">Araneus ventricosus</name>
    <name type="common">Orbweaver spider</name>
    <name type="synonym">Epeira ventricosa</name>
    <dbReference type="NCBI Taxonomy" id="182803"/>
    <lineage>
        <taxon>Eukaryota</taxon>
        <taxon>Metazoa</taxon>
        <taxon>Ecdysozoa</taxon>
        <taxon>Arthropoda</taxon>
        <taxon>Chelicerata</taxon>
        <taxon>Arachnida</taxon>
        <taxon>Araneae</taxon>
        <taxon>Araneomorphae</taxon>
        <taxon>Entelegynae</taxon>
        <taxon>Araneoidea</taxon>
        <taxon>Araneidae</taxon>
        <taxon>Araneus</taxon>
    </lineage>
</organism>
<evidence type="ECO:0000313" key="2">
    <source>
        <dbReference type="EMBL" id="GBO21943.1"/>
    </source>
</evidence>